<organism evidence="1 2">
    <name type="scientific">Geobacillus proteiniphilus</name>
    <dbReference type="NCBI Taxonomy" id="860353"/>
    <lineage>
        <taxon>Bacteria</taxon>
        <taxon>Bacillati</taxon>
        <taxon>Bacillota</taxon>
        <taxon>Bacilli</taxon>
        <taxon>Bacillales</taxon>
        <taxon>Anoxybacillaceae</taxon>
        <taxon>Geobacillus</taxon>
    </lineage>
</organism>
<dbReference type="AlphaFoldDB" id="A0A1Q5SUX6"/>
<evidence type="ECO:0000313" key="1">
    <source>
        <dbReference type="EMBL" id="OKO91827.1"/>
    </source>
</evidence>
<accession>A0A1Q5SUX6</accession>
<reference evidence="1 2" key="1">
    <citation type="submission" date="2016-11" db="EMBL/GenBank/DDBJ databases">
        <authorList>
            <person name="Kadnikov V."/>
            <person name="Nazina T."/>
        </authorList>
    </citation>
    <scope>NUCLEOTIDE SEQUENCE [LARGE SCALE GENOMIC DNA]</scope>
    <source>
        <strain evidence="1 2">1017</strain>
    </source>
</reference>
<proteinExistence type="predicted"/>
<dbReference type="Proteomes" id="UP000186030">
    <property type="component" value="Unassembled WGS sequence"/>
</dbReference>
<evidence type="ECO:0000313" key="2">
    <source>
        <dbReference type="Proteomes" id="UP000186030"/>
    </source>
</evidence>
<sequence length="64" mass="7514">MEIRRLKRKRSIVFSAWQPRCRSCFTLAVLSQVESRKEGKTENRLLDQAACRPIIFPIPNQNIL</sequence>
<dbReference type="EMBL" id="MQMG01000035">
    <property type="protein sequence ID" value="OKO91827.1"/>
    <property type="molecule type" value="Genomic_DNA"/>
</dbReference>
<name>A0A1Q5SUX6_9BACL</name>
<comment type="caution">
    <text evidence="1">The sequence shown here is derived from an EMBL/GenBank/DDBJ whole genome shotgun (WGS) entry which is preliminary data.</text>
</comment>
<gene>
    <name evidence="1" type="ORF">BRO54_2572</name>
</gene>
<reference evidence="2" key="2">
    <citation type="submission" date="2017-01" db="EMBL/GenBank/DDBJ databases">
        <title>Genome sequencing and annotation of Geobacillus sp. 1017, a Hydrocarbon-Oxidizing Thermophilic Bacterium Isolated from a Heavy Oil Reservoir (China).</title>
        <authorList>
            <person name="Kadnikov V.V."/>
            <person name="Mardanov A.V."/>
            <person name="Poltaraus A.B."/>
            <person name="Sokolova D.S."/>
            <person name="Semenova E.M."/>
            <person name="Ravin N.V."/>
            <person name="Tourova T.P."/>
            <person name="Nazina T.N."/>
        </authorList>
    </citation>
    <scope>NUCLEOTIDE SEQUENCE [LARGE SCALE GENOMIC DNA]</scope>
    <source>
        <strain evidence="2">1017</strain>
    </source>
</reference>
<protein>
    <submittedName>
        <fullName evidence="1">Uncharacterized protein</fullName>
    </submittedName>
</protein>